<keyword evidence="3 12" id="KW-0949">S-adenosyl-L-methionine</keyword>
<feature type="binding site" evidence="12">
    <location>
        <position position="163"/>
    </location>
    <ligand>
        <name>GTP</name>
        <dbReference type="ChEBI" id="CHEBI:37565"/>
    </ligand>
</feature>
<dbReference type="PROSITE" id="PS01305">
    <property type="entry name" value="MOAA_NIFB_PQQE"/>
    <property type="match status" value="1"/>
</dbReference>
<dbReference type="InterPro" id="IPR010505">
    <property type="entry name" value="MoaA_twitch"/>
</dbReference>
<dbReference type="SUPFAM" id="SSF102114">
    <property type="entry name" value="Radical SAM enzymes"/>
    <property type="match status" value="1"/>
</dbReference>
<dbReference type="SFLD" id="SFLDS00029">
    <property type="entry name" value="Radical_SAM"/>
    <property type="match status" value="1"/>
</dbReference>
<feature type="binding site" evidence="12">
    <location>
        <position position="197"/>
    </location>
    <ligand>
        <name>S-adenosyl-L-methionine</name>
        <dbReference type="ChEBI" id="CHEBI:59789"/>
    </ligand>
</feature>
<gene>
    <name evidence="12 14" type="primary">moaA</name>
    <name evidence="14" type="ORF">Q5Y72_02830</name>
</gene>
<feature type="binding site" evidence="12">
    <location>
        <position position="103"/>
    </location>
    <ligand>
        <name>GTP</name>
        <dbReference type="ChEBI" id="CHEBI:37565"/>
    </ligand>
</feature>
<dbReference type="EC" id="4.1.99.22" evidence="1 12"/>
<evidence type="ECO:0000313" key="14">
    <source>
        <dbReference type="EMBL" id="MDP5306029.1"/>
    </source>
</evidence>
<dbReference type="EMBL" id="JAVAMQ010000002">
    <property type="protein sequence ID" value="MDP5306029.1"/>
    <property type="molecule type" value="Genomic_DNA"/>
</dbReference>
<evidence type="ECO:0000256" key="10">
    <source>
        <dbReference type="ARBA" id="ARBA00023239"/>
    </source>
</evidence>
<dbReference type="InterPro" id="IPR040064">
    <property type="entry name" value="MoaA-like"/>
</dbReference>
<dbReference type="CDD" id="cd01335">
    <property type="entry name" value="Radical_SAM"/>
    <property type="match status" value="1"/>
</dbReference>
<feature type="binding site" evidence="12">
    <location>
        <position position="21"/>
    </location>
    <ligand>
        <name>GTP</name>
        <dbReference type="ChEBI" id="CHEBI:37565"/>
    </ligand>
</feature>
<keyword evidence="5 12" id="KW-0547">Nucleotide-binding</keyword>
<feature type="binding site" evidence="12">
    <location>
        <position position="278"/>
    </location>
    <ligand>
        <name>[4Fe-4S] cluster</name>
        <dbReference type="ChEBI" id="CHEBI:49883"/>
        <label>2</label>
        <note>4Fe-4S-substrate</note>
    </ligand>
</feature>
<keyword evidence="9 12" id="KW-0501">Molybdenum cofactor biosynthesis</keyword>
<dbReference type="Gene3D" id="3.20.20.70">
    <property type="entry name" value="Aldolase class I"/>
    <property type="match status" value="1"/>
</dbReference>
<dbReference type="PANTHER" id="PTHR22960:SF0">
    <property type="entry name" value="MOLYBDENUM COFACTOR BIOSYNTHESIS PROTEIN 1"/>
    <property type="match status" value="1"/>
</dbReference>
<evidence type="ECO:0000259" key="13">
    <source>
        <dbReference type="PROSITE" id="PS51918"/>
    </source>
</evidence>
<evidence type="ECO:0000313" key="15">
    <source>
        <dbReference type="Proteomes" id="UP001224997"/>
    </source>
</evidence>
<feature type="binding site" evidence="12">
    <location>
        <position position="264"/>
    </location>
    <ligand>
        <name>[4Fe-4S] cluster</name>
        <dbReference type="ChEBI" id="CHEBI:49883"/>
        <label>2</label>
        <note>4Fe-4S-substrate</note>
    </ligand>
</feature>
<keyword evidence="6 12" id="KW-0408">Iron</keyword>
<dbReference type="InterPro" id="IPR050105">
    <property type="entry name" value="MoCo_biosynth_MoaA/MoaC"/>
</dbReference>
<keyword evidence="2 12" id="KW-0004">4Fe-4S</keyword>
<dbReference type="NCBIfam" id="TIGR02666">
    <property type="entry name" value="moaA"/>
    <property type="match status" value="1"/>
</dbReference>
<feature type="binding site" evidence="12">
    <location>
        <position position="70"/>
    </location>
    <ligand>
        <name>GTP</name>
        <dbReference type="ChEBI" id="CHEBI:37565"/>
    </ligand>
</feature>
<evidence type="ECO:0000256" key="6">
    <source>
        <dbReference type="ARBA" id="ARBA00023004"/>
    </source>
</evidence>
<dbReference type="InterPro" id="IPR058240">
    <property type="entry name" value="rSAM_sf"/>
</dbReference>
<comment type="function">
    <text evidence="12">Catalyzes the cyclization of GTP to (8S)-3',8-cyclo-7,8-dihydroguanosine 5'-triphosphate.</text>
</comment>
<evidence type="ECO:0000256" key="4">
    <source>
        <dbReference type="ARBA" id="ARBA00022723"/>
    </source>
</evidence>
<feature type="binding site" evidence="12">
    <location>
        <position position="32"/>
    </location>
    <ligand>
        <name>[4Fe-4S] cluster</name>
        <dbReference type="ChEBI" id="CHEBI:49883"/>
        <label>1</label>
        <note>4Fe-4S-S-AdoMet</note>
    </ligand>
</feature>
<feature type="binding site" evidence="12">
    <location>
        <begin position="266"/>
        <end position="268"/>
    </location>
    <ligand>
        <name>GTP</name>
        <dbReference type="ChEBI" id="CHEBI:37565"/>
    </ligand>
</feature>
<name>A0ABT9J896_9RHOB</name>
<evidence type="ECO:0000256" key="11">
    <source>
        <dbReference type="ARBA" id="ARBA00048697"/>
    </source>
</evidence>
<proteinExistence type="inferred from homology"/>
<dbReference type="SFLD" id="SFLDG01383">
    <property type="entry name" value="cyclic_pyranopterin_phosphate"/>
    <property type="match status" value="1"/>
</dbReference>
<protein>
    <recommendedName>
        <fullName evidence="1 12">GTP 3',8-cyclase</fullName>
        <ecNumber evidence="1 12">4.1.99.22</ecNumber>
    </recommendedName>
    <alternativeName>
        <fullName evidence="12">Molybdenum cofactor biosynthesis protein A</fullName>
    </alternativeName>
</protein>
<dbReference type="PANTHER" id="PTHR22960">
    <property type="entry name" value="MOLYBDOPTERIN COFACTOR SYNTHESIS PROTEIN A"/>
    <property type="match status" value="1"/>
</dbReference>
<feature type="binding site" evidence="12">
    <location>
        <position position="35"/>
    </location>
    <ligand>
        <name>[4Fe-4S] cluster</name>
        <dbReference type="ChEBI" id="CHEBI:49883"/>
        <label>1</label>
        <note>4Fe-4S-S-AdoMet</note>
    </ligand>
</feature>
<dbReference type="PROSITE" id="PS51918">
    <property type="entry name" value="RADICAL_SAM"/>
    <property type="match status" value="1"/>
</dbReference>
<keyword evidence="10 12" id="KW-0456">Lyase</keyword>
<evidence type="ECO:0000256" key="9">
    <source>
        <dbReference type="ARBA" id="ARBA00023150"/>
    </source>
</evidence>
<keyword evidence="4 12" id="KW-0479">Metal-binding</keyword>
<dbReference type="InterPro" id="IPR006638">
    <property type="entry name" value="Elp3/MiaA/NifB-like_rSAM"/>
</dbReference>
<sequence>MDTAPHPPLIDPFARPITYLRVSVTDRCDFRCVYCMAEHMQFLPKAELLTLEELDRLCTAFIGMGVRKLRITGGEPLVRRGIMGFFRQVSRHLGDGLDELTLTTNGSQLGRFAPDLAACGVRRVNVSLDTLDADKFARITRWGRLPQVLDGIRAATAAGLRVKINAVALKGVNDDELFDLVGWCGDQGHDLTFIEVMPMGDLGAEDRLDQYWPLSDLRARLADRFTLTDLAERSGGPARYVRLDETGQKIGFITPLTHNFCESCNRVRVTCTGELYMCLGQEDMADLRSPLRASPDDAPLRAAIRTAITRKPRGHDFDYSRQTVAGQMTRHMSHTGG</sequence>
<feature type="domain" description="Radical SAM core" evidence="13">
    <location>
        <begin position="12"/>
        <end position="237"/>
    </location>
</feature>
<evidence type="ECO:0000256" key="8">
    <source>
        <dbReference type="ARBA" id="ARBA00023134"/>
    </source>
</evidence>
<dbReference type="SFLD" id="SFLDG01067">
    <property type="entry name" value="SPASM/twitch_domain_containing"/>
    <property type="match status" value="1"/>
</dbReference>
<accession>A0ABT9J896</accession>
<keyword evidence="7 12" id="KW-0411">Iron-sulfur</keyword>
<dbReference type="RefSeq" id="WP_305961902.1">
    <property type="nucleotide sequence ID" value="NZ_JAVAMQ010000002.1"/>
</dbReference>
<feature type="binding site" evidence="12">
    <location>
        <position position="127"/>
    </location>
    <ligand>
        <name>S-adenosyl-L-methionine</name>
        <dbReference type="ChEBI" id="CHEBI:59789"/>
    </ligand>
</feature>
<comment type="pathway">
    <text evidence="12">Cofactor biosynthesis; molybdopterin biosynthesis.</text>
</comment>
<evidence type="ECO:0000256" key="7">
    <source>
        <dbReference type="ARBA" id="ARBA00023014"/>
    </source>
</evidence>
<dbReference type="HAMAP" id="MF_01225_B">
    <property type="entry name" value="MoaA_B"/>
    <property type="match status" value="1"/>
</dbReference>
<comment type="cofactor">
    <cofactor evidence="12">
        <name>[4Fe-4S] cluster</name>
        <dbReference type="ChEBI" id="CHEBI:49883"/>
    </cofactor>
    <text evidence="12">Binds 2 [4Fe-4S] clusters. Binds 1 [4Fe-4S] cluster coordinated with 3 cysteines and an exchangeable S-adenosyl-L-methionine and 1 [4Fe-4S] cluster coordinated with 3 cysteines and the GTP-derived substrate.</text>
</comment>
<feature type="binding site" evidence="12">
    <location>
        <position position="74"/>
    </location>
    <ligand>
        <name>S-adenosyl-L-methionine</name>
        <dbReference type="ChEBI" id="CHEBI:59789"/>
    </ligand>
</feature>
<feature type="binding site" evidence="12">
    <location>
        <position position="28"/>
    </location>
    <ligand>
        <name>[4Fe-4S] cluster</name>
        <dbReference type="ChEBI" id="CHEBI:49883"/>
        <label>1</label>
        <note>4Fe-4S-S-AdoMet</note>
    </ligand>
</feature>
<feature type="binding site" evidence="12">
    <location>
        <position position="34"/>
    </location>
    <ligand>
        <name>S-adenosyl-L-methionine</name>
        <dbReference type="ChEBI" id="CHEBI:59789"/>
    </ligand>
</feature>
<dbReference type="Pfam" id="PF06463">
    <property type="entry name" value="Mob_synth_C"/>
    <property type="match status" value="1"/>
</dbReference>
<feature type="binding site" evidence="12">
    <location>
        <position position="261"/>
    </location>
    <ligand>
        <name>[4Fe-4S] cluster</name>
        <dbReference type="ChEBI" id="CHEBI:49883"/>
        <label>2</label>
        <note>4Fe-4S-substrate</note>
    </ligand>
</feature>
<keyword evidence="8 12" id="KW-0342">GTP-binding</keyword>
<dbReference type="Proteomes" id="UP001224997">
    <property type="component" value="Unassembled WGS sequence"/>
</dbReference>
<dbReference type="Pfam" id="PF04055">
    <property type="entry name" value="Radical_SAM"/>
    <property type="match status" value="1"/>
</dbReference>
<evidence type="ECO:0000256" key="12">
    <source>
        <dbReference type="HAMAP-Rule" id="MF_01225"/>
    </source>
</evidence>
<keyword evidence="15" id="KW-1185">Reference proteome</keyword>
<dbReference type="InterPro" id="IPR013785">
    <property type="entry name" value="Aldolase_TIM"/>
</dbReference>
<dbReference type="InterPro" id="IPR007197">
    <property type="entry name" value="rSAM"/>
</dbReference>
<dbReference type="InterPro" id="IPR013483">
    <property type="entry name" value="MoaA"/>
</dbReference>
<comment type="caution">
    <text evidence="14">The sequence shown here is derived from an EMBL/GenBank/DDBJ whole genome shotgun (WGS) entry which is preliminary data.</text>
</comment>
<reference evidence="14 15" key="1">
    <citation type="submission" date="2023-08" db="EMBL/GenBank/DDBJ databases">
        <authorList>
            <person name="Park J.-S."/>
        </authorList>
    </citation>
    <scope>NUCLEOTIDE SEQUENCE [LARGE SCALE GENOMIC DNA]</scope>
    <source>
        <strain evidence="14 15">2205BS29-5</strain>
    </source>
</reference>
<evidence type="ECO:0000256" key="3">
    <source>
        <dbReference type="ARBA" id="ARBA00022691"/>
    </source>
</evidence>
<dbReference type="CDD" id="cd21117">
    <property type="entry name" value="Twitch_MoaA"/>
    <property type="match status" value="1"/>
</dbReference>
<evidence type="ECO:0000256" key="1">
    <source>
        <dbReference type="ARBA" id="ARBA00012167"/>
    </source>
</evidence>
<dbReference type="GO" id="GO:0061798">
    <property type="term" value="F:GTP 3',8'-cyclase activity"/>
    <property type="evidence" value="ECO:0007669"/>
    <property type="project" value="UniProtKB-EC"/>
</dbReference>
<comment type="similarity">
    <text evidence="12">Belongs to the radical SAM superfamily. MoaA family.</text>
</comment>
<evidence type="ECO:0000256" key="2">
    <source>
        <dbReference type="ARBA" id="ARBA00022485"/>
    </source>
</evidence>
<dbReference type="InterPro" id="IPR000385">
    <property type="entry name" value="MoaA_NifB_PqqE_Fe-S-bd_CS"/>
</dbReference>
<comment type="catalytic activity">
    <reaction evidence="11 12">
        <text>GTP + AH2 + S-adenosyl-L-methionine = (8S)-3',8-cyclo-7,8-dihydroguanosine 5'-triphosphate + 5'-deoxyadenosine + L-methionine + A + H(+)</text>
        <dbReference type="Rhea" id="RHEA:49576"/>
        <dbReference type="ChEBI" id="CHEBI:13193"/>
        <dbReference type="ChEBI" id="CHEBI:15378"/>
        <dbReference type="ChEBI" id="CHEBI:17319"/>
        <dbReference type="ChEBI" id="CHEBI:17499"/>
        <dbReference type="ChEBI" id="CHEBI:37565"/>
        <dbReference type="ChEBI" id="CHEBI:57844"/>
        <dbReference type="ChEBI" id="CHEBI:59789"/>
        <dbReference type="ChEBI" id="CHEBI:131766"/>
        <dbReference type="EC" id="4.1.99.22"/>
    </reaction>
</comment>
<evidence type="ECO:0000256" key="5">
    <source>
        <dbReference type="ARBA" id="ARBA00022741"/>
    </source>
</evidence>
<organism evidence="14 15">
    <name type="scientific">Paracoccus spongiarum</name>
    <dbReference type="NCBI Taxonomy" id="3064387"/>
    <lineage>
        <taxon>Bacteria</taxon>
        <taxon>Pseudomonadati</taxon>
        <taxon>Pseudomonadota</taxon>
        <taxon>Alphaproteobacteria</taxon>
        <taxon>Rhodobacterales</taxon>
        <taxon>Paracoccaceae</taxon>
        <taxon>Paracoccus</taxon>
    </lineage>
</organism>
<dbReference type="SMART" id="SM00729">
    <property type="entry name" value="Elp3"/>
    <property type="match status" value="1"/>
</dbReference>
<comment type="subunit">
    <text evidence="12">Monomer and homodimer.</text>
</comment>
<dbReference type="SFLD" id="SFLDG01386">
    <property type="entry name" value="main_SPASM_domain-containing"/>
    <property type="match status" value="1"/>
</dbReference>